<evidence type="ECO:0008006" key="5">
    <source>
        <dbReference type="Google" id="ProtNLM"/>
    </source>
</evidence>
<dbReference type="AlphaFoldDB" id="A0A7S3XQM9"/>
<feature type="compositionally biased region" description="Polar residues" evidence="1">
    <location>
        <begin position="207"/>
        <end position="218"/>
    </location>
</feature>
<protein>
    <recommendedName>
        <fullName evidence="5">Transmembrane protein</fullName>
    </recommendedName>
</protein>
<feature type="compositionally biased region" description="Basic and acidic residues" evidence="1">
    <location>
        <begin position="280"/>
        <end position="293"/>
    </location>
</feature>
<keyword evidence="2" id="KW-0472">Membrane</keyword>
<feature type="transmembrane region" description="Helical" evidence="2">
    <location>
        <begin position="88"/>
        <end position="108"/>
    </location>
</feature>
<evidence type="ECO:0000256" key="2">
    <source>
        <dbReference type="SAM" id="Phobius"/>
    </source>
</evidence>
<feature type="transmembrane region" description="Helical" evidence="2">
    <location>
        <begin position="115"/>
        <end position="140"/>
    </location>
</feature>
<feature type="signal peptide" evidence="3">
    <location>
        <begin position="1"/>
        <end position="26"/>
    </location>
</feature>
<dbReference type="EMBL" id="HBIU01017407">
    <property type="protein sequence ID" value="CAE0629426.1"/>
    <property type="molecule type" value="Transcribed_RNA"/>
</dbReference>
<organism evidence="4">
    <name type="scientific">Heterosigma akashiwo</name>
    <name type="common">Chromophytic alga</name>
    <name type="synonym">Heterosigma carterae</name>
    <dbReference type="NCBI Taxonomy" id="2829"/>
    <lineage>
        <taxon>Eukaryota</taxon>
        <taxon>Sar</taxon>
        <taxon>Stramenopiles</taxon>
        <taxon>Ochrophyta</taxon>
        <taxon>Raphidophyceae</taxon>
        <taxon>Chattonellales</taxon>
        <taxon>Chattonellaceae</taxon>
        <taxon>Heterosigma</taxon>
    </lineage>
</organism>
<evidence type="ECO:0000313" key="4">
    <source>
        <dbReference type="EMBL" id="CAE0629426.1"/>
    </source>
</evidence>
<keyword evidence="2" id="KW-0812">Transmembrane</keyword>
<sequence length="293" mass="31276">MMMGRRLLLSWLFFLGLGSLFKSGKCFTAHQNKPRNSGRTSSFDLITSTVHTESKKPEAHTLFATKYPLDVIEQEEAENPGRSVRYDLYVIIGLAGILSSLVAALAAIGVEAARAVPVLGTTSFFLDAAVVVACVGMWAIEETAKSQHYESIMLDRQAEKVERKKKAGSKKQRALAEMSALEESVANPGKTKGRKGKGRDGSKGMAVQSTAAPSSQAEGGTVDPQSPVPVPGRGGGGLFASLRETMEEANELGRAQAIMLNKELEDRGVLEPIAPPANKKTGEDKGGEGMAER</sequence>
<keyword evidence="3" id="KW-0732">Signal</keyword>
<feature type="compositionally biased region" description="Basic residues" evidence="1">
    <location>
        <begin position="163"/>
        <end position="173"/>
    </location>
</feature>
<keyword evidence="2" id="KW-1133">Transmembrane helix</keyword>
<feature type="region of interest" description="Disordered" evidence="1">
    <location>
        <begin position="161"/>
        <end position="241"/>
    </location>
</feature>
<evidence type="ECO:0000256" key="3">
    <source>
        <dbReference type="SAM" id="SignalP"/>
    </source>
</evidence>
<feature type="region of interest" description="Disordered" evidence="1">
    <location>
        <begin position="269"/>
        <end position="293"/>
    </location>
</feature>
<reference evidence="4" key="1">
    <citation type="submission" date="2021-01" db="EMBL/GenBank/DDBJ databases">
        <authorList>
            <person name="Corre E."/>
            <person name="Pelletier E."/>
            <person name="Niang G."/>
            <person name="Scheremetjew M."/>
            <person name="Finn R."/>
            <person name="Kale V."/>
            <person name="Holt S."/>
            <person name="Cochrane G."/>
            <person name="Meng A."/>
            <person name="Brown T."/>
            <person name="Cohen L."/>
        </authorList>
    </citation>
    <scope>NUCLEOTIDE SEQUENCE</scope>
    <source>
        <strain evidence="4">CCMP3107</strain>
    </source>
</reference>
<evidence type="ECO:0000256" key="1">
    <source>
        <dbReference type="SAM" id="MobiDB-lite"/>
    </source>
</evidence>
<gene>
    <name evidence="4" type="ORF">HAKA00212_LOCUS8108</name>
</gene>
<proteinExistence type="predicted"/>
<name>A0A7S3XQM9_HETAK</name>
<feature type="chain" id="PRO_5031192196" description="Transmembrane protein" evidence="3">
    <location>
        <begin position="27"/>
        <end position="293"/>
    </location>
</feature>
<accession>A0A7S3XQM9</accession>